<feature type="chain" id="PRO_5019760330" description="Chromo domain-containing protein" evidence="4">
    <location>
        <begin position="18"/>
        <end position="1060"/>
    </location>
</feature>
<dbReference type="AlphaFoldDB" id="A0A498NQK7"/>
<feature type="compositionally biased region" description="Polar residues" evidence="2">
    <location>
        <begin position="1006"/>
        <end position="1027"/>
    </location>
</feature>
<evidence type="ECO:0000259" key="5">
    <source>
        <dbReference type="PROSITE" id="PS50013"/>
    </source>
</evidence>
<feature type="domain" description="Chromo" evidence="5">
    <location>
        <begin position="528"/>
        <end position="586"/>
    </location>
</feature>
<organism evidence="6 7">
    <name type="scientific">Labeo rohita</name>
    <name type="common">Indian major carp</name>
    <name type="synonym">Cyprinus rohita</name>
    <dbReference type="NCBI Taxonomy" id="84645"/>
    <lineage>
        <taxon>Eukaryota</taxon>
        <taxon>Metazoa</taxon>
        <taxon>Chordata</taxon>
        <taxon>Craniata</taxon>
        <taxon>Vertebrata</taxon>
        <taxon>Euteleostomi</taxon>
        <taxon>Actinopterygii</taxon>
        <taxon>Neopterygii</taxon>
        <taxon>Teleostei</taxon>
        <taxon>Ostariophysi</taxon>
        <taxon>Cypriniformes</taxon>
        <taxon>Cyprinidae</taxon>
        <taxon>Labeoninae</taxon>
        <taxon>Labeonini</taxon>
        <taxon>Labeo</taxon>
    </lineage>
</organism>
<feature type="signal peptide" evidence="4">
    <location>
        <begin position="1"/>
        <end position="17"/>
    </location>
</feature>
<evidence type="ECO:0000256" key="1">
    <source>
        <dbReference type="ARBA" id="ARBA00004123"/>
    </source>
</evidence>
<dbReference type="PANTHER" id="PTHR22917">
    <property type="entry name" value="HEMOPEXIN DOMAIN-CONTAINING PROTEIN"/>
    <property type="match status" value="1"/>
</dbReference>
<sequence>MALFVFIIFHLLLEVKSQNLPQAKLTIFPTFATDEEVQMVCGGHENQHMSECMFYPAGQENFIKPSASCNFSITVADLIAWSQDQESSYVNISCYYTVHDLEKNTTSPHSDIVSVRVRGLASMPTLPPEGSPATMIPNGTIQAFTVTSSTENTTDPITNMSSLTTSDSNILTDPANEFPVTTGGPEIKKYSNTKMFYFIAVVASGGGIVLTGLVGICLFGCTRKSKAERIWIEFNGKKQGHSLPMASSDLETEKNQCKLSSINHILSNPSGVLWLNTSTKHYFVMYSLPQAKLTIFPTFATDEEEVQMVCGGHENQHMSECTFYPAGQENFIKPSASCNFFITVADLIAWSQDQESSYVNISCYYTVHSLGENTTSPHSDIVSVRIRVALAITSSTEIITDPITVFPGMTEAPEIKKYSKMFFFFAVVATSGGIVLTVVLGSCLYGCTRKSKTESFFPNSITTNNKGNIFNTNFFYKCNNNRAKNPMNTSVADISQTPDNIDANEERLEENEAPAPPPPRIVDGGPAYTVRRILDSRPRGRGTQYLVDWEGYGPEERSWVPGRFILDPALIQDYRQYPTVKVSPDVIRESSSVKISCETPADVTVYHCHFYINREEKKTKVSPSFLTSTTTEQTTTSMKTTSAVMSTSETTTYCRTSADVKSKTNQTTKAKETTTLSVMSTSETITYSKTEELHSKTNLPSMPKKTTNIWFIVLFSTGFTVILSGFTGLIYLCRFASKKGKKQNKIRSINPYGTSQGTGMSCSGPAETYSLIISVPATSQAISGGLEHPKSYQDSTADHTDTRSVITSINPIYQPSDVLANKQQKQGNTVENESCSGPAETYALITSVPATSQPICGGPKHPESHQDNTTDPTDTNSFIMFVNSIYQPSVSTTSSTLPGDSKISEHNILLIALVSTGVVVILSGLIWLCWFASPEHPESHQDGTTDPTDTNSFIVSVNSIYQPSGSTSNTTEQTTTTAMKTCLKHPESHQDNKTDPTDTRSVITSINPIYQPSDVNDVNKQQKQGNTEENENVYHLYCTIPDKPVHSNTEDHVYSLLKMH</sequence>
<keyword evidence="7" id="KW-1185">Reference proteome</keyword>
<feature type="transmembrane region" description="Helical" evidence="3">
    <location>
        <begin position="908"/>
        <end position="933"/>
    </location>
</feature>
<keyword evidence="3" id="KW-1133">Transmembrane helix</keyword>
<feature type="region of interest" description="Disordered" evidence="2">
    <location>
        <begin position="1006"/>
        <end position="1028"/>
    </location>
</feature>
<feature type="transmembrane region" description="Helical" evidence="3">
    <location>
        <begin position="422"/>
        <end position="442"/>
    </location>
</feature>
<feature type="region of interest" description="Disordered" evidence="2">
    <location>
        <begin position="505"/>
        <end position="526"/>
    </location>
</feature>
<dbReference type="GO" id="GO:0005634">
    <property type="term" value="C:nucleus"/>
    <property type="evidence" value="ECO:0007669"/>
    <property type="project" value="UniProtKB-SubCell"/>
</dbReference>
<proteinExistence type="predicted"/>
<keyword evidence="3" id="KW-0472">Membrane</keyword>
<evidence type="ECO:0000256" key="2">
    <source>
        <dbReference type="SAM" id="MobiDB-lite"/>
    </source>
</evidence>
<name>A0A498NQK7_LABRO</name>
<feature type="transmembrane region" description="Helical" evidence="3">
    <location>
        <begin position="195"/>
        <end position="221"/>
    </location>
</feature>
<dbReference type="InterPro" id="IPR000953">
    <property type="entry name" value="Chromo/chromo_shadow_dom"/>
</dbReference>
<dbReference type="Pfam" id="PF00385">
    <property type="entry name" value="Chromo"/>
    <property type="match status" value="1"/>
</dbReference>
<keyword evidence="3" id="KW-0812">Transmembrane</keyword>
<dbReference type="Gene3D" id="2.40.50.40">
    <property type="match status" value="1"/>
</dbReference>
<comment type="caution">
    <text evidence="6">The sequence shown here is derived from an EMBL/GenBank/DDBJ whole genome shotgun (WGS) entry which is preliminary data.</text>
</comment>
<dbReference type="InterPro" id="IPR051298">
    <property type="entry name" value="Heme_transport/Cell_adhesion"/>
</dbReference>
<feature type="transmembrane region" description="Helical" evidence="3">
    <location>
        <begin position="709"/>
        <end position="733"/>
    </location>
</feature>
<feature type="region of interest" description="Disordered" evidence="2">
    <location>
        <begin position="853"/>
        <end position="873"/>
    </location>
</feature>
<dbReference type="PROSITE" id="PS50013">
    <property type="entry name" value="CHROMO_2"/>
    <property type="match status" value="1"/>
</dbReference>
<evidence type="ECO:0000313" key="6">
    <source>
        <dbReference type="EMBL" id="RXN34340.1"/>
    </source>
</evidence>
<dbReference type="Proteomes" id="UP000290572">
    <property type="component" value="Unassembled WGS sequence"/>
</dbReference>
<comment type="subcellular location">
    <subcellularLocation>
        <location evidence="1">Nucleus</location>
    </subcellularLocation>
</comment>
<evidence type="ECO:0000256" key="3">
    <source>
        <dbReference type="SAM" id="Phobius"/>
    </source>
</evidence>
<dbReference type="EMBL" id="QBIY01011201">
    <property type="protein sequence ID" value="RXN34340.1"/>
    <property type="molecule type" value="Genomic_DNA"/>
</dbReference>
<accession>A0A498NQK7</accession>
<dbReference type="SUPFAM" id="SSF54160">
    <property type="entry name" value="Chromo domain-like"/>
    <property type="match status" value="1"/>
</dbReference>
<protein>
    <recommendedName>
        <fullName evidence="5">Chromo domain-containing protein</fullName>
    </recommendedName>
</protein>
<evidence type="ECO:0000256" key="4">
    <source>
        <dbReference type="SAM" id="SignalP"/>
    </source>
</evidence>
<dbReference type="SMART" id="SM00298">
    <property type="entry name" value="CHROMO"/>
    <property type="match status" value="1"/>
</dbReference>
<dbReference type="InterPro" id="IPR016197">
    <property type="entry name" value="Chromo-like_dom_sf"/>
</dbReference>
<evidence type="ECO:0000313" key="7">
    <source>
        <dbReference type="Proteomes" id="UP000290572"/>
    </source>
</evidence>
<dbReference type="STRING" id="84645.A0A498NQK7"/>
<gene>
    <name evidence="6" type="ORF">ROHU_015063</name>
</gene>
<dbReference type="PANTHER" id="PTHR22917:SF6">
    <property type="entry name" value="EG:8D8.2 PROTEIN-RELATED"/>
    <property type="match status" value="1"/>
</dbReference>
<keyword evidence="4" id="KW-0732">Signal</keyword>
<reference evidence="6 7" key="1">
    <citation type="submission" date="2018-03" db="EMBL/GenBank/DDBJ databases">
        <title>Draft genome sequence of Rohu Carp (Labeo rohita).</title>
        <authorList>
            <person name="Das P."/>
            <person name="Kushwaha B."/>
            <person name="Joshi C.G."/>
            <person name="Kumar D."/>
            <person name="Nagpure N.S."/>
            <person name="Sahoo L."/>
            <person name="Das S.P."/>
            <person name="Bit A."/>
            <person name="Patnaik S."/>
            <person name="Meher P.K."/>
            <person name="Jayasankar P."/>
            <person name="Koringa P.G."/>
            <person name="Patel N.V."/>
            <person name="Hinsu A.T."/>
            <person name="Kumar R."/>
            <person name="Pandey M."/>
            <person name="Agarwal S."/>
            <person name="Srivastava S."/>
            <person name="Singh M."/>
            <person name="Iquebal M.A."/>
            <person name="Jaiswal S."/>
            <person name="Angadi U.B."/>
            <person name="Kumar N."/>
            <person name="Raza M."/>
            <person name="Shah T.M."/>
            <person name="Rai A."/>
            <person name="Jena J.K."/>
        </authorList>
    </citation>
    <scope>NUCLEOTIDE SEQUENCE [LARGE SCALE GENOMIC DNA]</scope>
    <source>
        <strain evidence="6">DASCIFA01</strain>
        <tissue evidence="6">Testis</tissue>
    </source>
</reference>
<dbReference type="InterPro" id="IPR023780">
    <property type="entry name" value="Chromo_domain"/>
</dbReference>